<evidence type="ECO:0000313" key="2">
    <source>
        <dbReference type="Proteomes" id="UP000825890"/>
    </source>
</evidence>
<dbReference type="AlphaFoldDB" id="A0A9P3C7C8"/>
<comment type="caution">
    <text evidence="1">The sequence shown here is derived from an EMBL/GenBank/DDBJ whole genome shotgun (WGS) entry which is preliminary data.</text>
</comment>
<dbReference type="OrthoDB" id="3904217at2759"/>
<accession>A0A9P3C7C8</accession>
<name>A0A9P3C7C8_9PEZI</name>
<dbReference type="EMBL" id="BOLY01000001">
    <property type="protein sequence ID" value="GIZ38037.1"/>
    <property type="molecule type" value="Genomic_DNA"/>
</dbReference>
<proteinExistence type="predicted"/>
<dbReference type="GeneID" id="68287039"/>
<sequence>MTEVWQEYRDRIAGGWQMVEVEQRHSSTGSVVSKPELTGKVYISPQGWRSALIADSVALHPLPSGQHFRSASDAGVARVARGFQAYCGYVKLFKDGPRTAVLADQVRNRL</sequence>
<dbReference type="Proteomes" id="UP000825890">
    <property type="component" value="Unassembled WGS sequence"/>
</dbReference>
<keyword evidence="2" id="KW-1185">Reference proteome</keyword>
<reference evidence="1 2" key="1">
    <citation type="submission" date="2021-01" db="EMBL/GenBank/DDBJ databases">
        <title>Cercospora kikuchii MAFF 305040 whole genome shotgun sequence.</title>
        <authorList>
            <person name="Kashiwa T."/>
            <person name="Suzuki T."/>
        </authorList>
    </citation>
    <scope>NUCLEOTIDE SEQUENCE [LARGE SCALE GENOMIC DNA]</scope>
    <source>
        <strain evidence="1 2">MAFF 305040</strain>
    </source>
</reference>
<protein>
    <submittedName>
        <fullName evidence="1">Uncharacterized protein</fullName>
    </submittedName>
</protein>
<organism evidence="1 2">
    <name type="scientific">Cercospora kikuchii</name>
    <dbReference type="NCBI Taxonomy" id="84275"/>
    <lineage>
        <taxon>Eukaryota</taxon>
        <taxon>Fungi</taxon>
        <taxon>Dikarya</taxon>
        <taxon>Ascomycota</taxon>
        <taxon>Pezizomycotina</taxon>
        <taxon>Dothideomycetes</taxon>
        <taxon>Dothideomycetidae</taxon>
        <taxon>Mycosphaerellales</taxon>
        <taxon>Mycosphaerellaceae</taxon>
        <taxon>Cercospora</taxon>
    </lineage>
</organism>
<dbReference type="RefSeq" id="XP_044652524.1">
    <property type="nucleotide sequence ID" value="XM_044796589.1"/>
</dbReference>
<evidence type="ECO:0000313" key="1">
    <source>
        <dbReference type="EMBL" id="GIZ38037.1"/>
    </source>
</evidence>
<gene>
    <name evidence="1" type="ORF">CKM354_000146400</name>
</gene>